<organism evidence="12 13">
    <name type="scientific">Oxalobacter formigenes OXCC13</name>
    <dbReference type="NCBI Taxonomy" id="556269"/>
    <lineage>
        <taxon>Bacteria</taxon>
        <taxon>Pseudomonadati</taxon>
        <taxon>Pseudomonadota</taxon>
        <taxon>Betaproteobacteria</taxon>
        <taxon>Burkholderiales</taxon>
        <taxon>Oxalobacteraceae</taxon>
        <taxon>Oxalobacter</taxon>
    </lineage>
</organism>
<evidence type="ECO:0000313" key="12">
    <source>
        <dbReference type="EMBL" id="EEO30019.1"/>
    </source>
</evidence>
<gene>
    <name evidence="12" type="ORF">OFBG_01047</name>
</gene>
<feature type="compositionally biased region" description="Polar residues" evidence="10">
    <location>
        <begin position="76"/>
        <end position="89"/>
    </location>
</feature>
<dbReference type="STRING" id="847.BRW83_1099"/>
<proteinExistence type="inferred from homology"/>
<feature type="compositionally biased region" description="Polar residues" evidence="10">
    <location>
        <begin position="104"/>
        <end position="115"/>
    </location>
</feature>
<name>C3X9Z3_OXAFO</name>
<dbReference type="InterPro" id="IPR037682">
    <property type="entry name" value="TonB_C"/>
</dbReference>
<keyword evidence="13" id="KW-1185">Reference proteome</keyword>
<evidence type="ECO:0000313" key="13">
    <source>
        <dbReference type="Proteomes" id="UP000005089"/>
    </source>
</evidence>
<dbReference type="PROSITE" id="PS52015">
    <property type="entry name" value="TONB_CTD"/>
    <property type="match status" value="1"/>
</dbReference>
<evidence type="ECO:0000256" key="10">
    <source>
        <dbReference type="SAM" id="MobiDB-lite"/>
    </source>
</evidence>
<keyword evidence="9" id="KW-0472">Membrane</keyword>
<dbReference type="Proteomes" id="UP000005089">
    <property type="component" value="Unassembled WGS sequence"/>
</dbReference>
<feature type="region of interest" description="Disordered" evidence="10">
    <location>
        <begin position="76"/>
        <end position="189"/>
    </location>
</feature>
<sequence>MTTSNPGFFPARHIDRLPRPLARALSATVLLLHGLLVAMALRSIPLVELGGSSGGGGSGGSTLYVSVLSGQPAANVSRTQPTAVASENTRMTKEKPQSGLIATRSASKSAVQTAPTIEKKTVKQTESTPLQQQTADKTAGTATTKGMGSNTDRGTGKGTGNENNPGAGHGANTGNNFGTGGSGTGSARSVSLSQLRYKQAFKPEYPARSIQRHESGQVNVQVVVDTSGRVHDARIVSSSGFDRLDEAALKAARRSTFYPYMEHGRPIYARAIVPYRFNLNNR</sequence>
<keyword evidence="6" id="KW-0812">Transmembrane</keyword>
<dbReference type="PANTHER" id="PTHR33446">
    <property type="entry name" value="PROTEIN TONB-RELATED"/>
    <property type="match status" value="1"/>
</dbReference>
<accession>C3X9Z3</accession>
<dbReference type="AlphaFoldDB" id="C3X9Z3"/>
<dbReference type="GO" id="GO:0005886">
    <property type="term" value="C:plasma membrane"/>
    <property type="evidence" value="ECO:0007669"/>
    <property type="project" value="UniProtKB-SubCell"/>
</dbReference>
<dbReference type="SUPFAM" id="SSF74653">
    <property type="entry name" value="TolA/TonB C-terminal domain"/>
    <property type="match status" value="1"/>
</dbReference>
<dbReference type="OrthoDB" id="15218at2"/>
<evidence type="ECO:0000259" key="11">
    <source>
        <dbReference type="PROSITE" id="PS52015"/>
    </source>
</evidence>
<dbReference type="InterPro" id="IPR051045">
    <property type="entry name" value="TonB-dependent_transducer"/>
</dbReference>
<dbReference type="NCBIfam" id="TIGR01352">
    <property type="entry name" value="tonB_Cterm"/>
    <property type="match status" value="1"/>
</dbReference>
<feature type="compositionally biased region" description="Gly residues" evidence="10">
    <location>
        <begin position="167"/>
        <end position="184"/>
    </location>
</feature>
<feature type="compositionally biased region" description="Low complexity" evidence="10">
    <location>
        <begin position="131"/>
        <end position="146"/>
    </location>
</feature>
<dbReference type="Pfam" id="PF03544">
    <property type="entry name" value="TonB_C"/>
    <property type="match status" value="1"/>
</dbReference>
<dbReference type="RefSeq" id="WP_005880871.1">
    <property type="nucleotide sequence ID" value="NZ_CP019430.1"/>
</dbReference>
<dbReference type="InterPro" id="IPR006260">
    <property type="entry name" value="TonB/TolA_C"/>
</dbReference>
<evidence type="ECO:0000256" key="7">
    <source>
        <dbReference type="ARBA" id="ARBA00022927"/>
    </source>
</evidence>
<comment type="subcellular location">
    <subcellularLocation>
        <location evidence="1">Cell inner membrane</location>
        <topology evidence="1">Single-pass membrane protein</topology>
        <orientation evidence="1">Periplasmic side</orientation>
    </subcellularLocation>
</comment>
<keyword evidence="7" id="KW-0653">Protein transport</keyword>
<dbReference type="HOGENOM" id="CLU_986383_0_0_4"/>
<keyword evidence="3" id="KW-0813">Transport</keyword>
<evidence type="ECO:0000256" key="5">
    <source>
        <dbReference type="ARBA" id="ARBA00022519"/>
    </source>
</evidence>
<keyword evidence="8" id="KW-1133">Transmembrane helix</keyword>
<protein>
    <submittedName>
        <fullName evidence="12">TonB-dependent receptor</fullName>
    </submittedName>
</protein>
<keyword evidence="12" id="KW-0675">Receptor</keyword>
<reference evidence="12 13" key="1">
    <citation type="submission" date="2009-02" db="EMBL/GenBank/DDBJ databases">
        <title>The Genome Sequence of Oxalobacter formigenes OXCC13.</title>
        <authorList>
            <consortium name="The Broad Institute Genome Sequencing Platform"/>
            <person name="Ward D."/>
            <person name="Young S.K."/>
            <person name="Kodira C.D."/>
            <person name="Zeng Q."/>
            <person name="Koehrsen M."/>
            <person name="Alvarado L."/>
            <person name="Berlin A."/>
            <person name="Borenstein D."/>
            <person name="Chen Z."/>
            <person name="Engels R."/>
            <person name="Freedman E."/>
            <person name="Gellesch M."/>
            <person name="Goldberg J."/>
            <person name="Griggs A."/>
            <person name="Gujja S."/>
            <person name="Heiman D."/>
            <person name="Hepburn T."/>
            <person name="Howarth C."/>
            <person name="Jen D."/>
            <person name="Larson L."/>
            <person name="Lewis B."/>
            <person name="Mehta T."/>
            <person name="Park D."/>
            <person name="Pearson M."/>
            <person name="Roberts A."/>
            <person name="Saif S."/>
            <person name="Shea T."/>
            <person name="Shenoy N."/>
            <person name="Sisk P."/>
            <person name="Stolte C."/>
            <person name="Sykes S."/>
            <person name="Walk T."/>
            <person name="White J."/>
            <person name="Yandava C."/>
            <person name="Allison M.J."/>
            <person name="Lander E."/>
            <person name="Nusbaum C."/>
            <person name="Galagan J."/>
            <person name="Birren B."/>
        </authorList>
    </citation>
    <scope>NUCLEOTIDE SEQUENCE [LARGE SCALE GENOMIC DNA]</scope>
    <source>
        <strain evidence="12 13">OXCC13</strain>
    </source>
</reference>
<evidence type="ECO:0000256" key="6">
    <source>
        <dbReference type="ARBA" id="ARBA00022692"/>
    </source>
</evidence>
<feature type="domain" description="TonB C-terminal" evidence="11">
    <location>
        <begin position="190"/>
        <end position="282"/>
    </location>
</feature>
<dbReference type="GeneID" id="77134986"/>
<evidence type="ECO:0000256" key="8">
    <source>
        <dbReference type="ARBA" id="ARBA00022989"/>
    </source>
</evidence>
<evidence type="ECO:0000256" key="2">
    <source>
        <dbReference type="ARBA" id="ARBA00006555"/>
    </source>
</evidence>
<keyword evidence="4" id="KW-1003">Cell membrane</keyword>
<dbReference type="Gene3D" id="3.30.1150.10">
    <property type="match status" value="1"/>
</dbReference>
<dbReference type="GO" id="GO:0015031">
    <property type="term" value="P:protein transport"/>
    <property type="evidence" value="ECO:0007669"/>
    <property type="project" value="UniProtKB-KW"/>
</dbReference>
<keyword evidence="5" id="KW-0997">Cell inner membrane</keyword>
<evidence type="ECO:0000256" key="3">
    <source>
        <dbReference type="ARBA" id="ARBA00022448"/>
    </source>
</evidence>
<evidence type="ECO:0000256" key="9">
    <source>
        <dbReference type="ARBA" id="ARBA00023136"/>
    </source>
</evidence>
<dbReference type="EMBL" id="GG658170">
    <property type="protein sequence ID" value="EEO30019.1"/>
    <property type="molecule type" value="Genomic_DNA"/>
</dbReference>
<dbReference type="GO" id="GO:0055085">
    <property type="term" value="P:transmembrane transport"/>
    <property type="evidence" value="ECO:0007669"/>
    <property type="project" value="InterPro"/>
</dbReference>
<evidence type="ECO:0000256" key="1">
    <source>
        <dbReference type="ARBA" id="ARBA00004383"/>
    </source>
</evidence>
<evidence type="ECO:0000256" key="4">
    <source>
        <dbReference type="ARBA" id="ARBA00022475"/>
    </source>
</evidence>
<dbReference type="eggNOG" id="COG0810">
    <property type="taxonomic scope" value="Bacteria"/>
</dbReference>
<comment type="similarity">
    <text evidence="2">Belongs to the TonB family.</text>
</comment>